<keyword evidence="13" id="KW-0472">Membrane</keyword>
<accession>A0A839QZH5</accession>
<evidence type="ECO:0000256" key="5">
    <source>
        <dbReference type="ARBA" id="ARBA00022741"/>
    </source>
</evidence>
<evidence type="ECO:0000256" key="11">
    <source>
        <dbReference type="PROSITE-ProRule" id="PRU10141"/>
    </source>
</evidence>
<dbReference type="PROSITE" id="PS51178">
    <property type="entry name" value="PASTA"/>
    <property type="match status" value="1"/>
</dbReference>
<evidence type="ECO:0000256" key="6">
    <source>
        <dbReference type="ARBA" id="ARBA00022777"/>
    </source>
</evidence>
<evidence type="ECO:0000256" key="10">
    <source>
        <dbReference type="ARBA" id="ARBA00048679"/>
    </source>
</evidence>
<protein>
    <recommendedName>
        <fullName evidence="1">non-specific serine/threonine protein kinase</fullName>
        <ecNumber evidence="1">2.7.11.1</ecNumber>
    </recommendedName>
</protein>
<dbReference type="CDD" id="cd14014">
    <property type="entry name" value="STKc_PknB_like"/>
    <property type="match status" value="1"/>
</dbReference>
<comment type="caution">
    <text evidence="16">The sequence shown here is derived from an EMBL/GenBank/DDBJ whole genome shotgun (WGS) entry which is preliminary data.</text>
</comment>
<feature type="domain" description="Protein kinase" evidence="14">
    <location>
        <begin position="9"/>
        <end position="265"/>
    </location>
</feature>
<dbReference type="InterPro" id="IPR000719">
    <property type="entry name" value="Prot_kinase_dom"/>
</dbReference>
<dbReference type="InterPro" id="IPR017441">
    <property type="entry name" value="Protein_kinase_ATP_BS"/>
</dbReference>
<organism evidence="16 17">
    <name type="scientific">Paeniglutamicibacter cryotolerans</name>
    <dbReference type="NCBI Taxonomy" id="670079"/>
    <lineage>
        <taxon>Bacteria</taxon>
        <taxon>Bacillati</taxon>
        <taxon>Actinomycetota</taxon>
        <taxon>Actinomycetes</taxon>
        <taxon>Micrococcales</taxon>
        <taxon>Micrococcaceae</taxon>
        <taxon>Paeniglutamicibacter</taxon>
    </lineage>
</organism>
<dbReference type="PANTHER" id="PTHR43289">
    <property type="entry name" value="MITOGEN-ACTIVATED PROTEIN KINASE KINASE KINASE 20-RELATED"/>
    <property type="match status" value="1"/>
</dbReference>
<dbReference type="AlphaFoldDB" id="A0A839QZH5"/>
<reference evidence="16 17" key="1">
    <citation type="submission" date="2020-08" db="EMBL/GenBank/DDBJ databases">
        <title>Sequencing the genomes of 1000 actinobacteria strains.</title>
        <authorList>
            <person name="Klenk H.-P."/>
        </authorList>
    </citation>
    <scope>NUCLEOTIDE SEQUENCE [LARGE SCALE GENOMIC DNA]</scope>
    <source>
        <strain evidence="16 17">DSM 22826</strain>
    </source>
</reference>
<dbReference type="GO" id="GO:0005524">
    <property type="term" value="F:ATP binding"/>
    <property type="evidence" value="ECO:0007669"/>
    <property type="project" value="UniProtKB-UniRule"/>
</dbReference>
<dbReference type="Gene3D" id="3.30.200.20">
    <property type="entry name" value="Phosphorylase Kinase, domain 1"/>
    <property type="match status" value="1"/>
</dbReference>
<dbReference type="SMART" id="SM00220">
    <property type="entry name" value="S_TKc"/>
    <property type="match status" value="1"/>
</dbReference>
<evidence type="ECO:0000256" key="8">
    <source>
        <dbReference type="ARBA" id="ARBA00023170"/>
    </source>
</evidence>
<dbReference type="RefSeq" id="WP_183512919.1">
    <property type="nucleotide sequence ID" value="NZ_BAABGK010000018.1"/>
</dbReference>
<feature type="region of interest" description="Disordered" evidence="12">
    <location>
        <begin position="302"/>
        <end position="331"/>
    </location>
</feature>
<dbReference type="PROSITE" id="PS00108">
    <property type="entry name" value="PROTEIN_KINASE_ST"/>
    <property type="match status" value="1"/>
</dbReference>
<feature type="transmembrane region" description="Helical" evidence="13">
    <location>
        <begin position="388"/>
        <end position="411"/>
    </location>
</feature>
<keyword evidence="3 16" id="KW-0808">Transferase</keyword>
<evidence type="ECO:0000313" key="17">
    <source>
        <dbReference type="Proteomes" id="UP000523000"/>
    </source>
</evidence>
<dbReference type="PANTHER" id="PTHR43289:SF6">
    <property type="entry name" value="SERINE_THREONINE-PROTEIN KINASE NEKL-3"/>
    <property type="match status" value="1"/>
</dbReference>
<dbReference type="Pfam" id="PF03793">
    <property type="entry name" value="PASTA"/>
    <property type="match status" value="1"/>
</dbReference>
<dbReference type="InterPro" id="IPR008271">
    <property type="entry name" value="Ser/Thr_kinase_AS"/>
</dbReference>
<dbReference type="SUPFAM" id="SSF49785">
    <property type="entry name" value="Galactose-binding domain-like"/>
    <property type="match status" value="1"/>
</dbReference>
<comment type="catalytic activity">
    <reaction evidence="9">
        <text>L-threonyl-[protein] + ATP = O-phospho-L-threonyl-[protein] + ADP + H(+)</text>
        <dbReference type="Rhea" id="RHEA:46608"/>
        <dbReference type="Rhea" id="RHEA-COMP:11060"/>
        <dbReference type="Rhea" id="RHEA-COMP:11605"/>
        <dbReference type="ChEBI" id="CHEBI:15378"/>
        <dbReference type="ChEBI" id="CHEBI:30013"/>
        <dbReference type="ChEBI" id="CHEBI:30616"/>
        <dbReference type="ChEBI" id="CHEBI:61977"/>
        <dbReference type="ChEBI" id="CHEBI:456216"/>
        <dbReference type="EC" id="2.7.11.1"/>
    </reaction>
</comment>
<keyword evidence="8" id="KW-0675">Receptor</keyword>
<evidence type="ECO:0000256" key="4">
    <source>
        <dbReference type="ARBA" id="ARBA00022737"/>
    </source>
</evidence>
<feature type="compositionally biased region" description="Low complexity" evidence="12">
    <location>
        <begin position="316"/>
        <end position="325"/>
    </location>
</feature>
<evidence type="ECO:0000256" key="9">
    <source>
        <dbReference type="ARBA" id="ARBA00047899"/>
    </source>
</evidence>
<keyword evidence="13" id="KW-1133">Transmembrane helix</keyword>
<dbReference type="SUPFAM" id="SSF56112">
    <property type="entry name" value="Protein kinase-like (PK-like)"/>
    <property type="match status" value="1"/>
</dbReference>
<dbReference type="Proteomes" id="UP000523000">
    <property type="component" value="Unassembled WGS sequence"/>
</dbReference>
<dbReference type="EC" id="2.7.11.1" evidence="1"/>
<keyword evidence="4" id="KW-0677">Repeat</keyword>
<keyword evidence="7 11" id="KW-0067">ATP-binding</keyword>
<dbReference type="GO" id="GO:0004674">
    <property type="term" value="F:protein serine/threonine kinase activity"/>
    <property type="evidence" value="ECO:0007669"/>
    <property type="project" value="UniProtKB-KW"/>
</dbReference>
<gene>
    <name evidence="16" type="ORF">E9229_003618</name>
</gene>
<dbReference type="Gene3D" id="2.60.120.1060">
    <property type="entry name" value="NPCBM/NEW2 domain"/>
    <property type="match status" value="1"/>
</dbReference>
<evidence type="ECO:0000259" key="14">
    <source>
        <dbReference type="PROSITE" id="PS50011"/>
    </source>
</evidence>
<dbReference type="Gene3D" id="1.10.510.10">
    <property type="entry name" value="Transferase(Phosphotransferase) domain 1"/>
    <property type="match status" value="1"/>
</dbReference>
<feature type="compositionally biased region" description="Low complexity" evidence="12">
    <location>
        <begin position="426"/>
        <end position="455"/>
    </location>
</feature>
<evidence type="ECO:0000259" key="15">
    <source>
        <dbReference type="PROSITE" id="PS51178"/>
    </source>
</evidence>
<dbReference type="InterPro" id="IPR008979">
    <property type="entry name" value="Galactose-bd-like_sf"/>
</dbReference>
<evidence type="ECO:0000256" key="12">
    <source>
        <dbReference type="SAM" id="MobiDB-lite"/>
    </source>
</evidence>
<dbReference type="EMBL" id="JACHVS010000002">
    <property type="protein sequence ID" value="MBB2997371.1"/>
    <property type="molecule type" value="Genomic_DNA"/>
</dbReference>
<keyword evidence="5 11" id="KW-0547">Nucleotide-binding</keyword>
<feature type="domain" description="PASTA" evidence="15">
    <location>
        <begin position="446"/>
        <end position="511"/>
    </location>
</feature>
<evidence type="ECO:0000256" key="13">
    <source>
        <dbReference type="SAM" id="Phobius"/>
    </source>
</evidence>
<evidence type="ECO:0000256" key="2">
    <source>
        <dbReference type="ARBA" id="ARBA00022527"/>
    </source>
</evidence>
<keyword evidence="13" id="KW-0812">Transmembrane</keyword>
<dbReference type="PROSITE" id="PS50011">
    <property type="entry name" value="PROTEIN_KINASE_DOM"/>
    <property type="match status" value="1"/>
</dbReference>
<keyword evidence="17" id="KW-1185">Reference proteome</keyword>
<dbReference type="InterPro" id="IPR011009">
    <property type="entry name" value="Kinase-like_dom_sf"/>
</dbReference>
<dbReference type="CDD" id="cd06577">
    <property type="entry name" value="PASTA_pknB"/>
    <property type="match status" value="1"/>
</dbReference>
<dbReference type="Gene3D" id="3.30.10.20">
    <property type="match status" value="1"/>
</dbReference>
<dbReference type="InterPro" id="IPR005543">
    <property type="entry name" value="PASTA_dom"/>
</dbReference>
<evidence type="ECO:0000256" key="1">
    <source>
        <dbReference type="ARBA" id="ARBA00012513"/>
    </source>
</evidence>
<sequence>MSRALGSKYTLGESLGRGAMGEAFRGTDHQGNKLAFKLLHAELARDPELVERFVRERSILLALRGENLVQVRDLVIEGDTLAIVMDLVSGGDLRAAITRQGSFTPGEVCRLGAGIARGLETVHGTGIIHRDIKPANILLGGSEGAPVPQLSDFGISSLIDDAHMRSTTVVGTPQYIAPEVAAGHSAVPASDLYALGIVLYELSVGVTPFAGGSVMAVLLRHGTTLAARPEGIPDPLWNLICLLLAKEPAQRPADARTTAEALEALRGQLAGLPAAPRLAHPLDPVPLSGVTPTGAVAMPAAASGPGVALAPPPPESSASSPVPTSFLPPNPPGPGLVKAYASIAEPADSMDGSGAATTVRGGLKPPVQGIAPVAHTANQTAEPGSRTALFVVLALVLAIVLAGAGILFWYLNGNREAPGTEVASGATPAAAPTTLPQPSDDATPSAAPSAAVTAPDLKGKTEAEARALLPAGIKLSITQTTSLDVPAGQISAQDPESGQPLGDSMELTVEFGLTPDSPAAAPLPVPVQGAWLSIDGADLRGQSHNTVLGAPICATDAPQSGKIVYDLDGKYSSFSATVALVDAAHDGGTEAHIDAVVDGNVYDSATINDISFREWDIDLVGAKKLEFDWERGQCGGTSSVLGMGSPVFVPSDQ</sequence>
<name>A0A839QZH5_9MICC</name>
<proteinExistence type="predicted"/>
<keyword evidence="6 16" id="KW-0418">Kinase</keyword>
<feature type="binding site" evidence="11">
    <location>
        <position position="37"/>
    </location>
    <ligand>
        <name>ATP</name>
        <dbReference type="ChEBI" id="CHEBI:30616"/>
    </ligand>
</feature>
<evidence type="ECO:0000313" key="16">
    <source>
        <dbReference type="EMBL" id="MBB2997371.1"/>
    </source>
</evidence>
<comment type="catalytic activity">
    <reaction evidence="10">
        <text>L-seryl-[protein] + ATP = O-phospho-L-seryl-[protein] + ADP + H(+)</text>
        <dbReference type="Rhea" id="RHEA:17989"/>
        <dbReference type="Rhea" id="RHEA-COMP:9863"/>
        <dbReference type="Rhea" id="RHEA-COMP:11604"/>
        <dbReference type="ChEBI" id="CHEBI:15378"/>
        <dbReference type="ChEBI" id="CHEBI:29999"/>
        <dbReference type="ChEBI" id="CHEBI:30616"/>
        <dbReference type="ChEBI" id="CHEBI:83421"/>
        <dbReference type="ChEBI" id="CHEBI:456216"/>
        <dbReference type="EC" id="2.7.11.1"/>
    </reaction>
</comment>
<dbReference type="PROSITE" id="PS00107">
    <property type="entry name" value="PROTEIN_KINASE_ATP"/>
    <property type="match status" value="1"/>
</dbReference>
<evidence type="ECO:0000256" key="3">
    <source>
        <dbReference type="ARBA" id="ARBA00022679"/>
    </source>
</evidence>
<dbReference type="InterPro" id="IPR038637">
    <property type="entry name" value="NPCBM_sf"/>
</dbReference>
<feature type="region of interest" description="Disordered" evidence="12">
    <location>
        <begin position="420"/>
        <end position="455"/>
    </location>
</feature>
<keyword evidence="2" id="KW-0723">Serine/threonine-protein kinase</keyword>
<evidence type="ECO:0000256" key="7">
    <source>
        <dbReference type="ARBA" id="ARBA00022840"/>
    </source>
</evidence>
<dbReference type="SMART" id="SM00740">
    <property type="entry name" value="PASTA"/>
    <property type="match status" value="1"/>
</dbReference>
<dbReference type="Pfam" id="PF00069">
    <property type="entry name" value="Pkinase"/>
    <property type="match status" value="1"/>
</dbReference>